<keyword evidence="8" id="KW-1185">Reference proteome</keyword>
<dbReference type="InterPro" id="IPR000719">
    <property type="entry name" value="Prot_kinase_dom"/>
</dbReference>
<proteinExistence type="predicted"/>
<feature type="region of interest" description="Disordered" evidence="5">
    <location>
        <begin position="486"/>
        <end position="606"/>
    </location>
</feature>
<feature type="region of interest" description="Disordered" evidence="5">
    <location>
        <begin position="670"/>
        <end position="712"/>
    </location>
</feature>
<dbReference type="PANTHER" id="PTHR48012:SF21">
    <property type="entry name" value="PH DOMAIN-CONTAINING PROTEIN"/>
    <property type="match status" value="1"/>
</dbReference>
<name>A0ABQ8F3R8_9FUNG</name>
<feature type="compositionally biased region" description="Polar residues" evidence="5">
    <location>
        <begin position="670"/>
        <end position="708"/>
    </location>
</feature>
<dbReference type="InterPro" id="IPR017441">
    <property type="entry name" value="Protein_kinase_ATP_BS"/>
</dbReference>
<evidence type="ECO:0000259" key="6">
    <source>
        <dbReference type="PROSITE" id="PS50011"/>
    </source>
</evidence>
<dbReference type="PROSITE" id="PS50011">
    <property type="entry name" value="PROTEIN_KINASE_DOM"/>
    <property type="match status" value="1"/>
</dbReference>
<feature type="region of interest" description="Disordered" evidence="5">
    <location>
        <begin position="403"/>
        <end position="448"/>
    </location>
</feature>
<dbReference type="InterPro" id="IPR050629">
    <property type="entry name" value="STE20/SPS1-PAK"/>
</dbReference>
<dbReference type="Pfam" id="PF00069">
    <property type="entry name" value="Pkinase"/>
    <property type="match status" value="1"/>
</dbReference>
<dbReference type="PANTHER" id="PTHR48012">
    <property type="entry name" value="STERILE20-LIKE KINASE, ISOFORM B-RELATED"/>
    <property type="match status" value="1"/>
</dbReference>
<organism evidence="7 8">
    <name type="scientific">Batrachochytrium salamandrivorans</name>
    <dbReference type="NCBI Taxonomy" id="1357716"/>
    <lineage>
        <taxon>Eukaryota</taxon>
        <taxon>Fungi</taxon>
        <taxon>Fungi incertae sedis</taxon>
        <taxon>Chytridiomycota</taxon>
        <taxon>Chytridiomycota incertae sedis</taxon>
        <taxon>Chytridiomycetes</taxon>
        <taxon>Rhizophydiales</taxon>
        <taxon>Rhizophydiales incertae sedis</taxon>
        <taxon>Batrachochytrium</taxon>
    </lineage>
</organism>
<dbReference type="Gene3D" id="1.10.510.10">
    <property type="entry name" value="Transferase(Phosphotransferase) domain 1"/>
    <property type="match status" value="1"/>
</dbReference>
<dbReference type="InterPro" id="IPR008271">
    <property type="entry name" value="Ser/Thr_kinase_AS"/>
</dbReference>
<evidence type="ECO:0000313" key="7">
    <source>
        <dbReference type="EMBL" id="KAH6591627.1"/>
    </source>
</evidence>
<dbReference type="PROSITE" id="PS00107">
    <property type="entry name" value="PROTEIN_KINASE_ATP"/>
    <property type="match status" value="1"/>
</dbReference>
<feature type="binding site" evidence="4">
    <location>
        <position position="58"/>
    </location>
    <ligand>
        <name>ATP</name>
        <dbReference type="ChEBI" id="CHEBI:30616"/>
    </ligand>
</feature>
<evidence type="ECO:0000256" key="5">
    <source>
        <dbReference type="SAM" id="MobiDB-lite"/>
    </source>
</evidence>
<feature type="compositionally biased region" description="Low complexity" evidence="5">
    <location>
        <begin position="505"/>
        <end position="521"/>
    </location>
</feature>
<evidence type="ECO:0000313" key="8">
    <source>
        <dbReference type="Proteomes" id="UP001648503"/>
    </source>
</evidence>
<dbReference type="EC" id="2.7.11.1" evidence="1"/>
<dbReference type="Gene3D" id="3.30.200.20">
    <property type="entry name" value="Phosphorylase Kinase, domain 1"/>
    <property type="match status" value="1"/>
</dbReference>
<dbReference type="EMBL" id="JAFCIX010000403">
    <property type="protein sequence ID" value="KAH6591627.1"/>
    <property type="molecule type" value="Genomic_DNA"/>
</dbReference>
<feature type="compositionally biased region" description="Polar residues" evidence="5">
    <location>
        <begin position="495"/>
        <end position="504"/>
    </location>
</feature>
<sequence>MASSSAAALSTATSSFSKRSPVTSVDGSYALLDKIGKGSFGNVYKGTKIATGEVVAIKVLDLDTDEDEISDVRTEIALLSTCDSPNVTRYHGSILNGSKLWIIMDYAGGGSVRGLLKPGPIEERHIAVLAREVLSALVYLHRSVGIIHRDIKAANILLSDTGQVKLCDFGVAGQITMTSARRHSFVGTPYWIAPEIIKRSHYDFKADIWSLGITIIEMATGNPPFADQEPRRALFLIPRSRPPKLEGHFSASIQEFIASCLKEEPEDRPTAENLLKFKFIRDARKGTDSLRELLIRYNTWRAENNDSDDDISFDSSIQSDSDDNIDADDNWIFDTASGTLQRKTPTNPSETSIKKKDIDEDAQHTVKAMPSLGLLSERQANTAIVDDNTVSSSLLSLYNGIGTKDGTSIEQPPRPSIADGGSGSTRPIHPNKTFLAPPSHNQNGAYPGGVIPSPGLRLLVAQSEFDLAESLSPVFPLSPTPLAPPPSTIPFRLGQPNSVQHSRNSSASGSTLSSPLFSGTPRTSHSREVSMDSDTGNSASVPSRPLPPLPISQGNQIHGHRPIGGGGSNLQSSAPRLLHGTRRPSISSPLSLPSQTHTDPDSTSLVSHALPHANALWTQHQLLPPSLQNPSQLLRNPGHAACSGVSLPLYSSQSSKNDLPLKSINAQSAPNLVTPSTLNPASSITESSLDTPQYSQQNAMLQHSSSPSPIRLHQKPIRVTPSSRVEPLRPYSPLVSLVSTSRPASPQSQLASSALPDFTAPEHPFPFFAVRPILFDSNILTDPVAIVQPSMKQRAKETLRLIESFEKVFALLP</sequence>
<feature type="region of interest" description="Disordered" evidence="5">
    <location>
        <begin position="336"/>
        <end position="359"/>
    </location>
</feature>
<gene>
    <name evidence="7" type="ORF">BASA50_008600</name>
</gene>
<keyword evidence="2 4" id="KW-0547">Nucleotide-binding</keyword>
<dbReference type="SUPFAM" id="SSF56112">
    <property type="entry name" value="Protein kinase-like (PK-like)"/>
    <property type="match status" value="1"/>
</dbReference>
<feature type="compositionally biased region" description="Low complexity" evidence="5">
    <location>
        <begin position="584"/>
        <end position="594"/>
    </location>
</feature>
<evidence type="ECO:0000256" key="2">
    <source>
        <dbReference type="ARBA" id="ARBA00022741"/>
    </source>
</evidence>
<comment type="caution">
    <text evidence="7">The sequence shown here is derived from an EMBL/GenBank/DDBJ whole genome shotgun (WGS) entry which is preliminary data.</text>
</comment>
<dbReference type="PROSITE" id="PS00108">
    <property type="entry name" value="PROTEIN_KINASE_ST"/>
    <property type="match status" value="1"/>
</dbReference>
<evidence type="ECO:0000256" key="1">
    <source>
        <dbReference type="ARBA" id="ARBA00012513"/>
    </source>
</evidence>
<protein>
    <recommendedName>
        <fullName evidence="1">non-specific serine/threonine protein kinase</fullName>
        <ecNumber evidence="1">2.7.11.1</ecNumber>
    </recommendedName>
</protein>
<feature type="compositionally biased region" description="Polar residues" evidence="5">
    <location>
        <begin position="336"/>
        <end position="351"/>
    </location>
</feature>
<dbReference type="Proteomes" id="UP001648503">
    <property type="component" value="Unassembled WGS sequence"/>
</dbReference>
<feature type="compositionally biased region" description="Polar residues" evidence="5">
    <location>
        <begin position="595"/>
        <end position="606"/>
    </location>
</feature>
<dbReference type="SMART" id="SM00220">
    <property type="entry name" value="S_TKc"/>
    <property type="match status" value="1"/>
</dbReference>
<dbReference type="InterPro" id="IPR011009">
    <property type="entry name" value="Kinase-like_dom_sf"/>
</dbReference>
<keyword evidence="3 4" id="KW-0067">ATP-binding</keyword>
<evidence type="ECO:0000256" key="4">
    <source>
        <dbReference type="PROSITE-ProRule" id="PRU10141"/>
    </source>
</evidence>
<accession>A0ABQ8F3R8</accession>
<reference evidence="7 8" key="1">
    <citation type="submission" date="2021-02" db="EMBL/GenBank/DDBJ databases">
        <title>Variation within the Batrachochytrium salamandrivorans European outbreak.</title>
        <authorList>
            <person name="Kelly M."/>
            <person name="Pasmans F."/>
            <person name="Shea T.P."/>
            <person name="Munoz J.F."/>
            <person name="Carranza S."/>
            <person name="Cuomo C.A."/>
            <person name="Martel A."/>
        </authorList>
    </citation>
    <scope>NUCLEOTIDE SEQUENCE [LARGE SCALE GENOMIC DNA]</scope>
    <source>
        <strain evidence="7 8">AMFP18/2</strain>
    </source>
</reference>
<feature type="domain" description="Protein kinase" evidence="6">
    <location>
        <begin position="29"/>
        <end position="280"/>
    </location>
</feature>
<evidence type="ECO:0000256" key="3">
    <source>
        <dbReference type="ARBA" id="ARBA00022840"/>
    </source>
</evidence>
<feature type="compositionally biased region" description="Polar residues" evidence="5">
    <location>
        <begin position="532"/>
        <end position="541"/>
    </location>
</feature>